<evidence type="ECO:0000313" key="5">
    <source>
        <dbReference type="EMBL" id="KAG4411371.1"/>
    </source>
</evidence>
<dbReference type="OrthoDB" id="2019572at2759"/>
<gene>
    <name evidence="5" type="ORF">IFR04_015494</name>
</gene>
<dbReference type="PANTHER" id="PTHR45964:SF5">
    <property type="entry name" value="WSCD FAMILY MEMBER CG9164"/>
    <property type="match status" value="1"/>
</dbReference>
<feature type="region of interest" description="Disordered" evidence="2">
    <location>
        <begin position="93"/>
        <end position="113"/>
    </location>
</feature>
<dbReference type="InterPro" id="IPR051589">
    <property type="entry name" value="Sialate-O-sulfotransferase"/>
</dbReference>
<dbReference type="AlphaFoldDB" id="A0A8H7VYF5"/>
<feature type="region of interest" description="Disordered" evidence="2">
    <location>
        <begin position="217"/>
        <end position="285"/>
    </location>
</feature>
<dbReference type="EMBL" id="JAFJYH010000485">
    <property type="protein sequence ID" value="KAG4411371.1"/>
    <property type="molecule type" value="Genomic_DNA"/>
</dbReference>
<evidence type="ECO:0000313" key="6">
    <source>
        <dbReference type="Proteomes" id="UP000664132"/>
    </source>
</evidence>
<accession>A0A8H7VYF5</accession>
<feature type="signal peptide" evidence="3">
    <location>
        <begin position="1"/>
        <end position="20"/>
    </location>
</feature>
<evidence type="ECO:0000256" key="2">
    <source>
        <dbReference type="SAM" id="MobiDB-lite"/>
    </source>
</evidence>
<organism evidence="5 6">
    <name type="scientific">Cadophora malorum</name>
    <dbReference type="NCBI Taxonomy" id="108018"/>
    <lineage>
        <taxon>Eukaryota</taxon>
        <taxon>Fungi</taxon>
        <taxon>Dikarya</taxon>
        <taxon>Ascomycota</taxon>
        <taxon>Pezizomycotina</taxon>
        <taxon>Leotiomycetes</taxon>
        <taxon>Helotiales</taxon>
        <taxon>Ploettnerulaceae</taxon>
        <taxon>Cadophora</taxon>
    </lineage>
</organism>
<keyword evidence="6" id="KW-1185">Reference proteome</keyword>
<comment type="caution">
    <text evidence="5">The sequence shown here is derived from an EMBL/GenBank/DDBJ whole genome shotgun (WGS) entry which is preliminary data.</text>
</comment>
<proteinExistence type="predicted"/>
<evidence type="ECO:0000256" key="1">
    <source>
        <dbReference type="ARBA" id="ARBA00022737"/>
    </source>
</evidence>
<name>A0A8H7VYF5_9HELO</name>
<keyword evidence="3" id="KW-0732">Signal</keyword>
<feature type="compositionally biased region" description="Low complexity" evidence="2">
    <location>
        <begin position="217"/>
        <end position="272"/>
    </location>
</feature>
<feature type="chain" id="PRO_5034471221" description="WSC domain-containing protein" evidence="3">
    <location>
        <begin position="21"/>
        <end position="351"/>
    </location>
</feature>
<evidence type="ECO:0000259" key="4">
    <source>
        <dbReference type="PROSITE" id="PS51212"/>
    </source>
</evidence>
<sequence>MHFHLPLLAIVAFLSSRALAQTYRYHLDTISTCTSWYDNSGDYGCTEIRDALGISPANFTRWNPSISLDCEGWELYTSYCSWVDSEFPIPSTTSTTTSSTAPTPTAKPSPSSWTSIGCWPVGDSDFPTLDYSASAISNISPSKCGSACYSVKDTNYIFAGISGGSQCLCGDFVRNDMTDEINKKCNITCAGGTNETCGGTGYISIFQAVFAEANETTTTTSSSSSSTATSTKIPTSTSLSSVTSKTSTISSKTSSSTAAPTSTAVPTATLAAKPPSGRASPPAATHLPTAHVVVPQATPAPTLHSETVAVNMVTVAIPLTIVLLDARLHLELVLAPRHPPRSFLPMGRVMV</sequence>
<evidence type="ECO:0000256" key="3">
    <source>
        <dbReference type="SAM" id="SignalP"/>
    </source>
</evidence>
<dbReference type="PANTHER" id="PTHR45964">
    <property type="entry name" value="WSCD FAMILY MEMBER CG9164"/>
    <property type="match status" value="1"/>
</dbReference>
<dbReference type="PROSITE" id="PS51212">
    <property type="entry name" value="WSC"/>
    <property type="match status" value="1"/>
</dbReference>
<keyword evidence="1" id="KW-0677">Repeat</keyword>
<dbReference type="Pfam" id="PF01822">
    <property type="entry name" value="WSC"/>
    <property type="match status" value="1"/>
</dbReference>
<feature type="domain" description="WSC" evidence="4">
    <location>
        <begin position="112"/>
        <end position="209"/>
    </location>
</feature>
<dbReference type="SMART" id="SM00321">
    <property type="entry name" value="WSC"/>
    <property type="match status" value="1"/>
</dbReference>
<dbReference type="InterPro" id="IPR002889">
    <property type="entry name" value="WSC_carb-bd"/>
</dbReference>
<protein>
    <recommendedName>
        <fullName evidence="4">WSC domain-containing protein</fullName>
    </recommendedName>
</protein>
<dbReference type="Proteomes" id="UP000664132">
    <property type="component" value="Unassembled WGS sequence"/>
</dbReference>
<reference evidence="5" key="1">
    <citation type="submission" date="2021-02" db="EMBL/GenBank/DDBJ databases">
        <title>Genome sequence Cadophora malorum strain M34.</title>
        <authorList>
            <person name="Stefanovic E."/>
            <person name="Vu D."/>
            <person name="Scully C."/>
            <person name="Dijksterhuis J."/>
            <person name="Roader J."/>
            <person name="Houbraken J."/>
        </authorList>
    </citation>
    <scope>NUCLEOTIDE SEQUENCE</scope>
    <source>
        <strain evidence="5">M34</strain>
    </source>
</reference>